<dbReference type="GO" id="GO:0005886">
    <property type="term" value="C:plasma membrane"/>
    <property type="evidence" value="ECO:0007669"/>
    <property type="project" value="UniProtKB-SubCell"/>
</dbReference>
<feature type="compositionally biased region" description="Polar residues" evidence="9">
    <location>
        <begin position="1"/>
        <end position="14"/>
    </location>
</feature>
<comment type="caution">
    <text evidence="8">Lacks conserved residue(s) required for the propagation of feature annotation.</text>
</comment>
<evidence type="ECO:0000256" key="9">
    <source>
        <dbReference type="SAM" id="MobiDB-lite"/>
    </source>
</evidence>
<proteinExistence type="inferred from homology"/>
<dbReference type="OMA" id="NDHASNQ"/>
<evidence type="ECO:0000256" key="5">
    <source>
        <dbReference type="ARBA" id="ARBA00022692"/>
    </source>
</evidence>
<dbReference type="Gramene" id="QL07p033728:mrna">
    <property type="protein sequence ID" value="QL07p033728:mrna"/>
    <property type="gene ID" value="QL07p033728"/>
</dbReference>
<keyword evidence="12" id="KW-1185">Reference proteome</keyword>
<evidence type="ECO:0000313" key="12">
    <source>
        <dbReference type="Proteomes" id="UP000594261"/>
    </source>
</evidence>
<dbReference type="InterPro" id="IPR006702">
    <property type="entry name" value="CASP_dom"/>
</dbReference>
<evidence type="ECO:0000256" key="7">
    <source>
        <dbReference type="ARBA" id="ARBA00023136"/>
    </source>
</evidence>
<dbReference type="Proteomes" id="UP000594261">
    <property type="component" value="Chromosome 7"/>
</dbReference>
<evidence type="ECO:0000256" key="8">
    <source>
        <dbReference type="RuleBase" id="RU361233"/>
    </source>
</evidence>
<evidence type="ECO:0000256" key="6">
    <source>
        <dbReference type="ARBA" id="ARBA00022989"/>
    </source>
</evidence>
<accession>A0A7N2M781</accession>
<evidence type="ECO:0000256" key="4">
    <source>
        <dbReference type="ARBA" id="ARBA00022475"/>
    </source>
</evidence>
<dbReference type="PANTHER" id="PTHR33573:SF57">
    <property type="entry name" value="CASP-LIKE PROTEIN 4B1"/>
    <property type="match status" value="1"/>
</dbReference>
<feature type="region of interest" description="Disordered" evidence="9">
    <location>
        <begin position="1"/>
        <end position="33"/>
    </location>
</feature>
<reference evidence="11 12" key="1">
    <citation type="journal article" date="2016" name="G3 (Bethesda)">
        <title>First Draft Assembly and Annotation of the Genome of a California Endemic Oak Quercus lobata Nee (Fagaceae).</title>
        <authorList>
            <person name="Sork V.L."/>
            <person name="Fitz-Gibbon S.T."/>
            <person name="Puiu D."/>
            <person name="Crepeau M."/>
            <person name="Gugger P.F."/>
            <person name="Sherman R."/>
            <person name="Stevens K."/>
            <person name="Langley C.H."/>
            <person name="Pellegrini M."/>
            <person name="Salzberg S.L."/>
        </authorList>
    </citation>
    <scope>NUCLEOTIDE SEQUENCE [LARGE SCALE GENOMIC DNA]</scope>
    <source>
        <strain evidence="11 12">cv. SW786</strain>
    </source>
</reference>
<comment type="similarity">
    <text evidence="2 8">Belongs to the Casparian strip membrane proteins (CASP) family.</text>
</comment>
<evidence type="ECO:0000256" key="3">
    <source>
        <dbReference type="ARBA" id="ARBA00011489"/>
    </source>
</evidence>
<sequence>MSMTNNDHASNQHVGSLPTIPTAPPPIDNVENQSSVTGIESSTIVSRCKWEDLIKKFSLALRGLALIFSVIALIIMAINKHNEFCFHYEYDSWEDYKNTIEDGGWQDFDKFGEYRYVLAIAILSTVYTGGQVMRQAYELCTGKLLFQQRSSTLLDFFGDQFGLDSF</sequence>
<comment type="subunit">
    <text evidence="3 8">Homodimer and heterodimers.</text>
</comment>
<evidence type="ECO:0000313" key="11">
    <source>
        <dbReference type="EnsemblPlants" id="QL07p033728:mrna"/>
    </source>
</evidence>
<keyword evidence="7 8" id="KW-0472">Membrane</keyword>
<evidence type="ECO:0000256" key="2">
    <source>
        <dbReference type="ARBA" id="ARBA00007651"/>
    </source>
</evidence>
<evidence type="ECO:0000256" key="1">
    <source>
        <dbReference type="ARBA" id="ARBA00004651"/>
    </source>
</evidence>
<dbReference type="EMBL" id="LRBV02000007">
    <property type="status" value="NOT_ANNOTATED_CDS"/>
    <property type="molecule type" value="Genomic_DNA"/>
</dbReference>
<dbReference type="EnsemblPlants" id="QL07p033728:mrna">
    <property type="protein sequence ID" value="QL07p033728:mrna"/>
    <property type="gene ID" value="QL07p033728"/>
</dbReference>
<reference evidence="11" key="2">
    <citation type="submission" date="2021-01" db="UniProtKB">
        <authorList>
            <consortium name="EnsemblPlants"/>
        </authorList>
    </citation>
    <scope>IDENTIFICATION</scope>
</reference>
<dbReference type="AlphaFoldDB" id="A0A7N2M781"/>
<dbReference type="InParanoid" id="A0A7N2M781"/>
<keyword evidence="4 8" id="KW-1003">Cell membrane</keyword>
<keyword evidence="6 8" id="KW-1133">Transmembrane helix</keyword>
<protein>
    <recommendedName>
        <fullName evidence="8">CASP-like protein</fullName>
    </recommendedName>
</protein>
<comment type="subcellular location">
    <subcellularLocation>
        <location evidence="1 8">Cell membrane</location>
        <topology evidence="1 8">Multi-pass membrane protein</topology>
    </subcellularLocation>
</comment>
<dbReference type="Pfam" id="PF04535">
    <property type="entry name" value="CASP_dom"/>
    <property type="match status" value="1"/>
</dbReference>
<feature type="domain" description="Casparian strip membrane protein" evidence="10">
    <location>
        <begin position="53"/>
        <end position="161"/>
    </location>
</feature>
<dbReference type="PANTHER" id="PTHR33573">
    <property type="entry name" value="CASP-LIKE PROTEIN 4A4"/>
    <property type="match status" value="1"/>
</dbReference>
<feature type="transmembrane region" description="Helical" evidence="8">
    <location>
        <begin position="59"/>
        <end position="78"/>
    </location>
</feature>
<evidence type="ECO:0000259" key="10">
    <source>
        <dbReference type="Pfam" id="PF04535"/>
    </source>
</evidence>
<keyword evidence="5 8" id="KW-0812">Transmembrane</keyword>
<name>A0A7N2M781_QUELO</name>
<organism evidence="11 12">
    <name type="scientific">Quercus lobata</name>
    <name type="common">Valley oak</name>
    <dbReference type="NCBI Taxonomy" id="97700"/>
    <lineage>
        <taxon>Eukaryota</taxon>
        <taxon>Viridiplantae</taxon>
        <taxon>Streptophyta</taxon>
        <taxon>Embryophyta</taxon>
        <taxon>Tracheophyta</taxon>
        <taxon>Spermatophyta</taxon>
        <taxon>Magnoliopsida</taxon>
        <taxon>eudicotyledons</taxon>
        <taxon>Gunneridae</taxon>
        <taxon>Pentapetalae</taxon>
        <taxon>rosids</taxon>
        <taxon>fabids</taxon>
        <taxon>Fagales</taxon>
        <taxon>Fagaceae</taxon>
        <taxon>Quercus</taxon>
    </lineage>
</organism>